<keyword evidence="3" id="KW-1185">Reference proteome</keyword>
<accession>A0AAD7MZN6</accession>
<protein>
    <recommendedName>
        <fullName evidence="4">Zn(2)-C6 fungal-type domain-containing protein</fullName>
    </recommendedName>
</protein>
<dbReference type="AlphaFoldDB" id="A0AAD7MZN6"/>
<gene>
    <name evidence="2" type="ORF">DFH07DRAFT_93174</name>
</gene>
<evidence type="ECO:0000313" key="3">
    <source>
        <dbReference type="Proteomes" id="UP001215280"/>
    </source>
</evidence>
<evidence type="ECO:0008006" key="4">
    <source>
        <dbReference type="Google" id="ProtNLM"/>
    </source>
</evidence>
<sequence>MQTDFPTSLDVTSDTVITKGKGADPHDEDFLARFWQRVASLTTRYHDTEQRWISGNEVREWNIRNRDPCSKCANSKTRRICVVDEDNSSCRTCREVKIGCDRKPRFVFDLTKDEFFPDYDQFLAAYKNQPSGRLPRQPTKKRDADAQTPAKKRGGGPKSSSGSSESSDIIISTRRIPRGTIIDEVGDIKRHLALALELSKPRDEYLAASSGFGDDQAEVARTSMSITNELLTAAELVGSMYDRLVGEANVRS</sequence>
<feature type="compositionally biased region" description="Low complexity" evidence="1">
    <location>
        <begin position="158"/>
        <end position="170"/>
    </location>
</feature>
<dbReference type="Proteomes" id="UP001215280">
    <property type="component" value="Unassembled WGS sequence"/>
</dbReference>
<evidence type="ECO:0000256" key="1">
    <source>
        <dbReference type="SAM" id="MobiDB-lite"/>
    </source>
</evidence>
<name>A0AAD7MZN6_9AGAR</name>
<reference evidence="2" key="1">
    <citation type="submission" date="2023-03" db="EMBL/GenBank/DDBJ databases">
        <title>Massive genome expansion in bonnet fungi (Mycena s.s.) driven by repeated elements and novel gene families across ecological guilds.</title>
        <authorList>
            <consortium name="Lawrence Berkeley National Laboratory"/>
            <person name="Harder C.B."/>
            <person name="Miyauchi S."/>
            <person name="Viragh M."/>
            <person name="Kuo A."/>
            <person name="Thoen E."/>
            <person name="Andreopoulos B."/>
            <person name="Lu D."/>
            <person name="Skrede I."/>
            <person name="Drula E."/>
            <person name="Henrissat B."/>
            <person name="Morin E."/>
            <person name="Kohler A."/>
            <person name="Barry K."/>
            <person name="LaButti K."/>
            <person name="Morin E."/>
            <person name="Salamov A."/>
            <person name="Lipzen A."/>
            <person name="Mereny Z."/>
            <person name="Hegedus B."/>
            <person name="Baldrian P."/>
            <person name="Stursova M."/>
            <person name="Weitz H."/>
            <person name="Taylor A."/>
            <person name="Grigoriev I.V."/>
            <person name="Nagy L.G."/>
            <person name="Martin F."/>
            <person name="Kauserud H."/>
        </authorList>
    </citation>
    <scope>NUCLEOTIDE SEQUENCE</scope>
    <source>
        <strain evidence="2">CBHHK188m</strain>
    </source>
</reference>
<proteinExistence type="predicted"/>
<organism evidence="2 3">
    <name type="scientific">Mycena maculata</name>
    <dbReference type="NCBI Taxonomy" id="230809"/>
    <lineage>
        <taxon>Eukaryota</taxon>
        <taxon>Fungi</taxon>
        <taxon>Dikarya</taxon>
        <taxon>Basidiomycota</taxon>
        <taxon>Agaricomycotina</taxon>
        <taxon>Agaricomycetes</taxon>
        <taxon>Agaricomycetidae</taxon>
        <taxon>Agaricales</taxon>
        <taxon>Marasmiineae</taxon>
        <taxon>Mycenaceae</taxon>
        <taxon>Mycena</taxon>
    </lineage>
</organism>
<dbReference type="EMBL" id="JARJLG010000141">
    <property type="protein sequence ID" value="KAJ7737799.1"/>
    <property type="molecule type" value="Genomic_DNA"/>
</dbReference>
<feature type="region of interest" description="Disordered" evidence="1">
    <location>
        <begin position="127"/>
        <end position="170"/>
    </location>
</feature>
<evidence type="ECO:0000313" key="2">
    <source>
        <dbReference type="EMBL" id="KAJ7737799.1"/>
    </source>
</evidence>
<comment type="caution">
    <text evidence="2">The sequence shown here is derived from an EMBL/GenBank/DDBJ whole genome shotgun (WGS) entry which is preliminary data.</text>
</comment>